<evidence type="ECO:0000313" key="4">
    <source>
        <dbReference type="Proteomes" id="UP000002791"/>
    </source>
</evidence>
<keyword evidence="4" id="KW-1185">Reference proteome</keyword>
<sequence length="108" mass="11671">MRTARSGYSIGMQARAHQNRPRTREEYARGLPDYHDPTGGFGGAAPAYSALTLRIVLATLAVILCVGGAILFAYYGEWWGTVLLGVVGLGSLVDLGWVVHRKRRGEPG</sequence>
<feature type="transmembrane region" description="Helical" evidence="2">
    <location>
        <begin position="81"/>
        <end position="99"/>
    </location>
</feature>
<evidence type="ECO:0000313" key="3">
    <source>
        <dbReference type="EMBL" id="EHR60792.1"/>
    </source>
</evidence>
<feature type="transmembrane region" description="Helical" evidence="2">
    <location>
        <begin position="55"/>
        <end position="75"/>
    </location>
</feature>
<keyword evidence="2" id="KW-0472">Membrane</keyword>
<evidence type="ECO:0000256" key="2">
    <source>
        <dbReference type="SAM" id="Phobius"/>
    </source>
</evidence>
<proteinExistence type="predicted"/>
<feature type="region of interest" description="Disordered" evidence="1">
    <location>
        <begin position="1"/>
        <end position="25"/>
    </location>
</feature>
<dbReference type="Pfam" id="PF19870">
    <property type="entry name" value="DUF6343"/>
    <property type="match status" value="1"/>
</dbReference>
<dbReference type="eggNOG" id="ENOG50339PU">
    <property type="taxonomic scope" value="Bacteria"/>
</dbReference>
<dbReference type="InterPro" id="IPR045924">
    <property type="entry name" value="DUF6343"/>
</dbReference>
<keyword evidence="2" id="KW-1133">Transmembrane helix</keyword>
<accession>H5XJM6</accession>
<dbReference type="STRING" id="882082.SaccyDRAFT_1898"/>
<organism evidence="3 4">
    <name type="scientific">Saccharomonospora cyanea NA-134</name>
    <dbReference type="NCBI Taxonomy" id="882082"/>
    <lineage>
        <taxon>Bacteria</taxon>
        <taxon>Bacillati</taxon>
        <taxon>Actinomycetota</taxon>
        <taxon>Actinomycetes</taxon>
        <taxon>Pseudonocardiales</taxon>
        <taxon>Pseudonocardiaceae</taxon>
        <taxon>Saccharomonospora</taxon>
    </lineage>
</organism>
<dbReference type="EMBL" id="CM001440">
    <property type="protein sequence ID" value="EHR60792.1"/>
    <property type="molecule type" value="Genomic_DNA"/>
</dbReference>
<dbReference type="Proteomes" id="UP000002791">
    <property type="component" value="Chromosome"/>
</dbReference>
<name>H5XJM6_9PSEU</name>
<reference evidence="3 4" key="1">
    <citation type="submission" date="2011-11" db="EMBL/GenBank/DDBJ databases">
        <title>The Noncontiguous Finished sequence of Saccharomonospora cyanea NA-134.</title>
        <authorList>
            <consortium name="US DOE Joint Genome Institute"/>
            <person name="Lucas S."/>
            <person name="Han J."/>
            <person name="Lapidus A."/>
            <person name="Cheng J.-F."/>
            <person name="Goodwin L."/>
            <person name="Pitluck S."/>
            <person name="Peters L."/>
            <person name="Ovchinnikova G."/>
            <person name="Lu M."/>
            <person name="Detter J.C."/>
            <person name="Han C."/>
            <person name="Tapia R."/>
            <person name="Land M."/>
            <person name="Hauser L."/>
            <person name="Kyrpides N."/>
            <person name="Ivanova N."/>
            <person name="Pagani I."/>
            <person name="Brambilla E.-M."/>
            <person name="Klenk H.-P."/>
            <person name="Woyke T."/>
        </authorList>
    </citation>
    <scope>NUCLEOTIDE SEQUENCE [LARGE SCALE GENOMIC DNA]</scope>
    <source>
        <strain evidence="3 4">NA-134</strain>
    </source>
</reference>
<gene>
    <name evidence="3" type="ORF">SaccyDRAFT_1898</name>
</gene>
<evidence type="ECO:0000256" key="1">
    <source>
        <dbReference type="SAM" id="MobiDB-lite"/>
    </source>
</evidence>
<keyword evidence="2" id="KW-0812">Transmembrane</keyword>
<dbReference type="AlphaFoldDB" id="H5XJM6"/>
<dbReference type="HOGENOM" id="CLU_180533_0_0_11"/>
<protein>
    <submittedName>
        <fullName evidence="3">Uncharacterized protein</fullName>
    </submittedName>
</protein>